<gene>
    <name evidence="7" type="ORF">OG469_07535</name>
</gene>
<evidence type="ECO:0000313" key="8">
    <source>
        <dbReference type="Proteomes" id="UP001432014"/>
    </source>
</evidence>
<dbReference type="PRINTS" id="PR00039">
    <property type="entry name" value="HTHLYSR"/>
</dbReference>
<dbReference type="InterPro" id="IPR036390">
    <property type="entry name" value="WH_DNA-bd_sf"/>
</dbReference>
<dbReference type="Pfam" id="PF03466">
    <property type="entry name" value="LysR_substrate"/>
    <property type="match status" value="1"/>
</dbReference>
<keyword evidence="8" id="KW-1185">Reference proteome</keyword>
<accession>A0ABZ1W3H2</accession>
<reference evidence="7 8" key="1">
    <citation type="submission" date="2022-10" db="EMBL/GenBank/DDBJ databases">
        <title>The complete genomes of actinobacterial strains from the NBC collection.</title>
        <authorList>
            <person name="Joergensen T.S."/>
            <person name="Alvarez Arevalo M."/>
            <person name="Sterndorff E.B."/>
            <person name="Faurdal D."/>
            <person name="Vuksanovic O."/>
            <person name="Mourched A.-S."/>
            <person name="Charusanti P."/>
            <person name="Shaw S."/>
            <person name="Blin K."/>
            <person name="Weber T."/>
        </authorList>
    </citation>
    <scope>NUCLEOTIDE SEQUENCE [LARGE SCALE GENOMIC DNA]</scope>
    <source>
        <strain evidence="7 8">NBC_01247</strain>
    </source>
</reference>
<dbReference type="PANTHER" id="PTHR30346">
    <property type="entry name" value="TRANSCRIPTIONAL DUAL REGULATOR HCAR-RELATED"/>
    <property type="match status" value="1"/>
</dbReference>
<dbReference type="Gene3D" id="1.10.10.10">
    <property type="entry name" value="Winged helix-like DNA-binding domain superfamily/Winged helix DNA-binding domain"/>
    <property type="match status" value="1"/>
</dbReference>
<dbReference type="Pfam" id="PF00126">
    <property type="entry name" value="HTH_1"/>
    <property type="match status" value="1"/>
</dbReference>
<feature type="region of interest" description="Disordered" evidence="5">
    <location>
        <begin position="310"/>
        <end position="334"/>
    </location>
</feature>
<organism evidence="7 8">
    <name type="scientific">Kitasatospora herbaricolor</name>
    <dbReference type="NCBI Taxonomy" id="68217"/>
    <lineage>
        <taxon>Bacteria</taxon>
        <taxon>Bacillati</taxon>
        <taxon>Actinomycetota</taxon>
        <taxon>Actinomycetes</taxon>
        <taxon>Kitasatosporales</taxon>
        <taxon>Streptomycetaceae</taxon>
        <taxon>Kitasatospora</taxon>
    </lineage>
</organism>
<keyword evidence="2" id="KW-0805">Transcription regulation</keyword>
<evidence type="ECO:0000256" key="4">
    <source>
        <dbReference type="ARBA" id="ARBA00023163"/>
    </source>
</evidence>
<dbReference type="InterPro" id="IPR005119">
    <property type="entry name" value="LysR_subst-bd"/>
</dbReference>
<dbReference type="SUPFAM" id="SSF53850">
    <property type="entry name" value="Periplasmic binding protein-like II"/>
    <property type="match status" value="1"/>
</dbReference>
<evidence type="ECO:0000313" key="7">
    <source>
        <dbReference type="EMBL" id="WUS55377.1"/>
    </source>
</evidence>
<sequence>MDLDLAQVRAFVQTADHLHFGRAAQQLALTQQALSKRIARLEEGLGALLFERGPAGVALTPAGLRLLGPARALLAAGEAAVAAVRREERPVRLDVWGHLFAPLRTLREVLDDPASAAVHAEVGPARDLPAVAAALLRGDSDAGFGRYHPFGDGRDDALAHRLVRLEPVDAIMAAGHPLAHRPALRPDQLAQGRLVLPAAAERLDFARRFAEEFAVPVLPGEANLGFDHLLARIRSTPGGFTLFPAEVPLPDGSGLVAVPLVDPTPLYAWSLLRPSGRPAPAVDALLRACAEAGRRRRWLEYRPERDWLPEADQEQARALRPPRPPGRRGPAAVA</sequence>
<evidence type="ECO:0000256" key="1">
    <source>
        <dbReference type="ARBA" id="ARBA00009437"/>
    </source>
</evidence>
<keyword evidence="3" id="KW-0238">DNA-binding</keyword>
<evidence type="ECO:0000256" key="2">
    <source>
        <dbReference type="ARBA" id="ARBA00023015"/>
    </source>
</evidence>
<evidence type="ECO:0000256" key="3">
    <source>
        <dbReference type="ARBA" id="ARBA00023125"/>
    </source>
</evidence>
<comment type="similarity">
    <text evidence="1">Belongs to the LysR transcriptional regulatory family.</text>
</comment>
<evidence type="ECO:0000259" key="6">
    <source>
        <dbReference type="PROSITE" id="PS50931"/>
    </source>
</evidence>
<proteinExistence type="inferred from homology"/>
<dbReference type="InterPro" id="IPR000847">
    <property type="entry name" value="LysR_HTH_N"/>
</dbReference>
<protein>
    <submittedName>
        <fullName evidence="7">LysR family transcriptional regulator</fullName>
    </submittedName>
</protein>
<name>A0ABZ1W3H2_9ACTN</name>
<dbReference type="Proteomes" id="UP001432014">
    <property type="component" value="Chromosome"/>
</dbReference>
<evidence type="ECO:0000256" key="5">
    <source>
        <dbReference type="SAM" id="MobiDB-lite"/>
    </source>
</evidence>
<feature type="domain" description="HTH lysR-type" evidence="6">
    <location>
        <begin position="3"/>
        <end position="60"/>
    </location>
</feature>
<keyword evidence="4" id="KW-0804">Transcription</keyword>
<dbReference type="PROSITE" id="PS50931">
    <property type="entry name" value="HTH_LYSR"/>
    <property type="match status" value="1"/>
</dbReference>
<dbReference type="InterPro" id="IPR036388">
    <property type="entry name" value="WH-like_DNA-bd_sf"/>
</dbReference>
<dbReference type="EMBL" id="CP108482">
    <property type="protein sequence ID" value="WUS55377.1"/>
    <property type="molecule type" value="Genomic_DNA"/>
</dbReference>
<dbReference type="Gene3D" id="3.40.190.290">
    <property type="match status" value="1"/>
</dbReference>
<dbReference type="SUPFAM" id="SSF46785">
    <property type="entry name" value="Winged helix' DNA-binding domain"/>
    <property type="match status" value="1"/>
</dbReference>
<dbReference type="PANTHER" id="PTHR30346:SF0">
    <property type="entry name" value="HCA OPERON TRANSCRIPTIONAL ACTIVATOR HCAR"/>
    <property type="match status" value="1"/>
</dbReference>